<keyword evidence="1" id="KW-0812">Transmembrane</keyword>
<comment type="caution">
    <text evidence="2">The sequence shown here is derived from an EMBL/GenBank/DDBJ whole genome shotgun (WGS) entry which is preliminary data.</text>
</comment>
<feature type="transmembrane region" description="Helical" evidence="1">
    <location>
        <begin position="5"/>
        <end position="25"/>
    </location>
</feature>
<keyword evidence="1" id="KW-0472">Membrane</keyword>
<dbReference type="EMBL" id="JAAVUM010000007">
    <property type="protein sequence ID" value="NKE06030.1"/>
    <property type="molecule type" value="Genomic_DNA"/>
</dbReference>
<name>A0A846TGJ6_9BACI</name>
<dbReference type="Pfam" id="PF07235">
    <property type="entry name" value="DUF1427"/>
    <property type="match status" value="1"/>
</dbReference>
<feature type="transmembrane region" description="Helical" evidence="1">
    <location>
        <begin position="31"/>
        <end position="51"/>
    </location>
</feature>
<evidence type="ECO:0000313" key="3">
    <source>
        <dbReference type="Proteomes" id="UP000587942"/>
    </source>
</evidence>
<evidence type="ECO:0000256" key="1">
    <source>
        <dbReference type="SAM" id="Phobius"/>
    </source>
</evidence>
<organism evidence="2 3">
    <name type="scientific">Mesobacillus selenatarsenatis</name>
    <dbReference type="NCBI Taxonomy" id="388741"/>
    <lineage>
        <taxon>Bacteria</taxon>
        <taxon>Bacillati</taxon>
        <taxon>Bacillota</taxon>
        <taxon>Bacilli</taxon>
        <taxon>Bacillales</taxon>
        <taxon>Bacillaceae</taxon>
        <taxon>Mesobacillus</taxon>
    </lineage>
</organism>
<gene>
    <name evidence="2" type="ORF">GWK17_11225</name>
</gene>
<accession>A0A846TGJ6</accession>
<reference evidence="2 3" key="1">
    <citation type="submission" date="2020-03" db="EMBL/GenBank/DDBJ databases">
        <authorList>
            <person name="Sun Q."/>
        </authorList>
    </citation>
    <scope>NUCLEOTIDE SEQUENCE [LARGE SCALE GENOMIC DNA]</scope>
    <source>
        <strain evidence="2 3">KACC 21451</strain>
    </source>
</reference>
<proteinExistence type="predicted"/>
<dbReference type="Proteomes" id="UP000587942">
    <property type="component" value="Unassembled WGS sequence"/>
</dbReference>
<protein>
    <submittedName>
        <fullName evidence="2">DUF1427 family protein</fullName>
    </submittedName>
</protein>
<dbReference type="NCBIfam" id="TIGR03510">
    <property type="entry name" value="XapX"/>
    <property type="match status" value="1"/>
</dbReference>
<dbReference type="RefSeq" id="WP_102263141.1">
    <property type="nucleotide sequence ID" value="NZ_JAAVUM010000007.1"/>
</dbReference>
<keyword evidence="1" id="KW-1133">Transmembrane helix</keyword>
<evidence type="ECO:0000313" key="2">
    <source>
        <dbReference type="EMBL" id="NKE06030.1"/>
    </source>
</evidence>
<sequence length="56" mass="5831">MKEIILSLVAGLIVGILFKFLKLPLPAPPVLAGVLGIVGVYLGGVVGEWILNSFKG</sequence>
<dbReference type="InterPro" id="IPR009872">
    <property type="entry name" value="DUF1427"/>
</dbReference>
<dbReference type="AlphaFoldDB" id="A0A846TGJ6"/>
<dbReference type="InterPro" id="IPR020017">
    <property type="entry name" value="XapX_domain"/>
</dbReference>